<name>A0A9W8TFD1_9AGAR</name>
<proteinExistence type="predicted"/>
<evidence type="ECO:0000313" key="6">
    <source>
        <dbReference type="Proteomes" id="UP001148786"/>
    </source>
</evidence>
<evidence type="ECO:0000259" key="3">
    <source>
        <dbReference type="Pfam" id="PF16335"/>
    </source>
</evidence>
<dbReference type="PANTHER" id="PTHR31987:SF1">
    <property type="entry name" value="GLUTAMINASE A"/>
    <property type="match status" value="1"/>
</dbReference>
<dbReference type="Proteomes" id="UP001148786">
    <property type="component" value="Unassembled WGS sequence"/>
</dbReference>
<feature type="domain" description="Glutaminase A central" evidence="3">
    <location>
        <begin position="162"/>
        <end position="512"/>
    </location>
</feature>
<feature type="region of interest" description="Disordered" evidence="1">
    <location>
        <begin position="605"/>
        <end position="641"/>
    </location>
</feature>
<evidence type="ECO:0000313" key="5">
    <source>
        <dbReference type="EMBL" id="KAJ3517828.1"/>
    </source>
</evidence>
<keyword evidence="2" id="KW-0472">Membrane</keyword>
<dbReference type="InterPro" id="IPR032514">
    <property type="entry name" value="GtaA_central"/>
</dbReference>
<comment type="caution">
    <text evidence="5">The sequence shown here is derived from an EMBL/GenBank/DDBJ whole genome shotgun (WGS) entry which is preliminary data.</text>
</comment>
<evidence type="ECO:0008006" key="7">
    <source>
        <dbReference type="Google" id="ProtNLM"/>
    </source>
</evidence>
<evidence type="ECO:0000259" key="4">
    <source>
        <dbReference type="Pfam" id="PF17168"/>
    </source>
</evidence>
<feature type="compositionally biased region" description="Polar residues" evidence="1">
    <location>
        <begin position="620"/>
        <end position="635"/>
    </location>
</feature>
<organism evidence="5 6">
    <name type="scientific">Agrocybe chaxingu</name>
    <dbReference type="NCBI Taxonomy" id="84603"/>
    <lineage>
        <taxon>Eukaryota</taxon>
        <taxon>Fungi</taxon>
        <taxon>Dikarya</taxon>
        <taxon>Basidiomycota</taxon>
        <taxon>Agaricomycotina</taxon>
        <taxon>Agaricomycetes</taxon>
        <taxon>Agaricomycetidae</taxon>
        <taxon>Agaricales</taxon>
        <taxon>Agaricineae</taxon>
        <taxon>Strophariaceae</taxon>
        <taxon>Agrocybe</taxon>
    </lineage>
</organism>
<dbReference type="PANTHER" id="PTHR31987">
    <property type="entry name" value="GLUTAMINASE A-RELATED"/>
    <property type="match status" value="1"/>
</dbReference>
<keyword evidence="2" id="KW-0812">Transmembrane</keyword>
<evidence type="ECO:0000256" key="2">
    <source>
        <dbReference type="SAM" id="Phobius"/>
    </source>
</evidence>
<dbReference type="Pfam" id="PF17168">
    <property type="entry name" value="DUF5127"/>
    <property type="match status" value="1"/>
</dbReference>
<accession>A0A9W8TFD1</accession>
<keyword evidence="2" id="KW-1133">Transmembrane helix</keyword>
<dbReference type="InterPro" id="IPR052743">
    <property type="entry name" value="Glutaminase_GtaA"/>
</dbReference>
<dbReference type="EMBL" id="JANKHO010000009">
    <property type="protein sequence ID" value="KAJ3517828.1"/>
    <property type="molecule type" value="Genomic_DNA"/>
</dbReference>
<evidence type="ECO:0000256" key="1">
    <source>
        <dbReference type="SAM" id="MobiDB-lite"/>
    </source>
</evidence>
<feature type="region of interest" description="Disordered" evidence="1">
    <location>
        <begin position="697"/>
        <end position="737"/>
    </location>
</feature>
<gene>
    <name evidence="5" type="ORF">NLJ89_g250</name>
</gene>
<sequence length="737" mass="78887">MTENNNLSEDGVLHFAAATASPGLTYQTGPAGELRRQFTSNGRLANTQDSDFRAIQSNWPVLAIAMDLGSITQTSTPVIWTIGLLRDPVIRYVRDAGIESRTSYFWTKYQSIGDAVSTLSGLSLSREAQLEQLDAFITDFPSARSRAEAFDAKIMSEASVVSQQYADLVALNLRQTMAALEITTAKPSSGEWNTSDVKIFMRDTGNSRRVNPVEMVYAALPALLYLNASLAGLVLDPMLEYQVSPQYQNNYAAPDLGSTYPDATGNSTNQVLLAVENCGSMLVMALAHAQKSGEGALINRYYTLLRNWADYLVSNALQPNAYTTADGLVGATSNLALKGIVGIYAMSKINEALEQQGALRNYTEHYRDTATRYARDWESLAVSGDHIGSSYGNPSTWGLVFNLFAPRLLNTTLISESIYDTQAAWYASQAASAPAFGFQYDGNDPKRVKTHWTLFTAASVAKSSVRDTLISMVHNRILVARAGSPNPTTYNSDTGATSVIGGRASPAQGAILGLLALNLPDQTITFPKEEETVDVDAATIAGGVVGGVSGVLLLVLAVWFYRRRRRQISEGKFKMAAPLAAPGLPTESRLVTPFMATIPDASVATSPSGGYVGKRGPLGYTNQDSNSTGTNTPGWSSKVAGNVAAGSSSQVALTANRSGPSVDGESIYTSQAGSSMSGDLSLRQEVEQLRREMALLRNQQMEPVQDEPPPMYVPGVHGSPLSGPSPTLGPSNTASRK</sequence>
<feature type="transmembrane region" description="Helical" evidence="2">
    <location>
        <begin position="537"/>
        <end position="561"/>
    </location>
</feature>
<dbReference type="AlphaFoldDB" id="A0A9W8TFD1"/>
<dbReference type="OrthoDB" id="3918848at2759"/>
<reference evidence="5" key="1">
    <citation type="submission" date="2022-07" db="EMBL/GenBank/DDBJ databases">
        <title>Genome Sequence of Agrocybe chaxingu.</title>
        <authorList>
            <person name="Buettner E."/>
        </authorList>
    </citation>
    <scope>NUCLEOTIDE SEQUENCE</scope>
    <source>
        <strain evidence="5">MP-N11</strain>
    </source>
</reference>
<dbReference type="InterPro" id="IPR033433">
    <property type="entry name" value="GtaA_N"/>
</dbReference>
<feature type="compositionally biased region" description="Polar residues" evidence="1">
    <location>
        <begin position="667"/>
        <end position="678"/>
    </location>
</feature>
<feature type="compositionally biased region" description="Low complexity" evidence="1">
    <location>
        <begin position="718"/>
        <end position="731"/>
    </location>
</feature>
<keyword evidence="6" id="KW-1185">Reference proteome</keyword>
<feature type="region of interest" description="Disordered" evidence="1">
    <location>
        <begin position="654"/>
        <end position="680"/>
    </location>
</feature>
<feature type="domain" description="Glutaminase A N-terminal" evidence="4">
    <location>
        <begin position="2"/>
        <end position="118"/>
    </location>
</feature>
<dbReference type="Pfam" id="PF16335">
    <property type="entry name" value="GtaA_6_Hairpin"/>
    <property type="match status" value="1"/>
</dbReference>
<protein>
    <recommendedName>
        <fullName evidence="7">DUF1793-domain-containing protein</fullName>
    </recommendedName>
</protein>